<dbReference type="AlphaFoldDB" id="A0A6P1TQE0"/>
<dbReference type="InterPro" id="IPR016181">
    <property type="entry name" value="Acyl_CoA_acyltransferase"/>
</dbReference>
<dbReference type="InterPro" id="IPR052777">
    <property type="entry name" value="Acetyltransferase_Enz"/>
</dbReference>
<dbReference type="PROSITE" id="PS51186">
    <property type="entry name" value="GNAT"/>
    <property type="match status" value="1"/>
</dbReference>
<dbReference type="PANTHER" id="PTHR43305:SF1">
    <property type="entry name" value="FAMILY N-ACETYLTRANSFERASE, PUTATIVE (AFU_ORTHOLOGUE AFUA_2G01380)-RELATED"/>
    <property type="match status" value="1"/>
</dbReference>
<sequence>MEFIIKFTDGSDPDFAILSDEVEQEFYELYGEEQKKYTAYNGLAGIHDVILLYTKDVPFACAGFKVFEGNTVELKRVYVNKEYRGHGYSTYIVKQLLDRAKEKGYKRMILETGYKQKTAIALYKKLGFQIMENYGQYSGDSNSICMSIKL</sequence>
<dbReference type="GO" id="GO:0016747">
    <property type="term" value="F:acyltransferase activity, transferring groups other than amino-acyl groups"/>
    <property type="evidence" value="ECO:0007669"/>
    <property type="project" value="InterPro"/>
</dbReference>
<keyword evidence="2" id="KW-0808">Transferase</keyword>
<organism evidence="2 3">
    <name type="scientific">Anaerocolumna sedimenticola</name>
    <dbReference type="NCBI Taxonomy" id="2696063"/>
    <lineage>
        <taxon>Bacteria</taxon>
        <taxon>Bacillati</taxon>
        <taxon>Bacillota</taxon>
        <taxon>Clostridia</taxon>
        <taxon>Lachnospirales</taxon>
        <taxon>Lachnospiraceae</taxon>
        <taxon>Anaerocolumna</taxon>
    </lineage>
</organism>
<protein>
    <submittedName>
        <fullName evidence="2">GNAT family N-acetyltransferase</fullName>
    </submittedName>
</protein>
<keyword evidence="3" id="KW-1185">Reference proteome</keyword>
<dbReference type="Gene3D" id="3.40.630.30">
    <property type="match status" value="1"/>
</dbReference>
<reference evidence="2 3" key="1">
    <citation type="submission" date="2020-01" db="EMBL/GenBank/DDBJ databases">
        <title>Genome analysis of Anaerocolumna sp. CBA3638.</title>
        <authorList>
            <person name="Kim J."/>
            <person name="Roh S.W."/>
        </authorList>
    </citation>
    <scope>NUCLEOTIDE SEQUENCE [LARGE SCALE GENOMIC DNA]</scope>
    <source>
        <strain evidence="2 3">CBA3638</strain>
    </source>
</reference>
<dbReference type="RefSeq" id="WP_161840292.1">
    <property type="nucleotide sequence ID" value="NZ_CP048000.1"/>
</dbReference>
<gene>
    <name evidence="2" type="ORF">Ana3638_24120</name>
</gene>
<dbReference type="Pfam" id="PF00583">
    <property type="entry name" value="Acetyltransf_1"/>
    <property type="match status" value="1"/>
</dbReference>
<accession>A0A6P1TQE0</accession>
<dbReference type="PANTHER" id="PTHR43305">
    <property type="entry name" value="FAMILY N-ACETYLTRANSFERASE, PUTATIVE (AFU_ORTHOLOGUE AFUA_2G01380)-RELATED"/>
    <property type="match status" value="1"/>
</dbReference>
<dbReference type="SUPFAM" id="SSF55729">
    <property type="entry name" value="Acyl-CoA N-acyltransferases (Nat)"/>
    <property type="match status" value="1"/>
</dbReference>
<dbReference type="Proteomes" id="UP000464314">
    <property type="component" value="Chromosome"/>
</dbReference>
<name>A0A6P1TQE0_9FIRM</name>
<feature type="domain" description="N-acetyltransferase" evidence="1">
    <location>
        <begin position="5"/>
        <end position="150"/>
    </location>
</feature>
<evidence type="ECO:0000259" key="1">
    <source>
        <dbReference type="PROSITE" id="PS51186"/>
    </source>
</evidence>
<evidence type="ECO:0000313" key="3">
    <source>
        <dbReference type="Proteomes" id="UP000464314"/>
    </source>
</evidence>
<dbReference type="EMBL" id="CP048000">
    <property type="protein sequence ID" value="QHQ63480.1"/>
    <property type="molecule type" value="Genomic_DNA"/>
</dbReference>
<dbReference type="CDD" id="cd04301">
    <property type="entry name" value="NAT_SF"/>
    <property type="match status" value="1"/>
</dbReference>
<dbReference type="KEGG" id="anr:Ana3638_24120"/>
<proteinExistence type="predicted"/>
<evidence type="ECO:0000313" key="2">
    <source>
        <dbReference type="EMBL" id="QHQ63480.1"/>
    </source>
</evidence>
<dbReference type="InterPro" id="IPR000182">
    <property type="entry name" value="GNAT_dom"/>
</dbReference>